<keyword evidence="5" id="KW-0479">Metal-binding</keyword>
<keyword evidence="8" id="KW-1185">Reference proteome</keyword>
<dbReference type="Pfam" id="PF01731">
    <property type="entry name" value="Arylesterase"/>
    <property type="match status" value="1"/>
</dbReference>
<keyword evidence="5" id="KW-0106">Calcium</keyword>
<comment type="cofactor">
    <cofactor evidence="5">
        <name>Ca(2+)</name>
        <dbReference type="ChEBI" id="CHEBI:29108"/>
    </cofactor>
    <text evidence="5">Binds 2 calcium ions per subunit.</text>
</comment>
<evidence type="ECO:0000313" key="6">
    <source>
        <dbReference type="EMBL" id="CAF1061887.1"/>
    </source>
</evidence>
<keyword evidence="4" id="KW-0325">Glycoprotein</keyword>
<dbReference type="GO" id="GO:0004064">
    <property type="term" value="F:arylesterase activity"/>
    <property type="evidence" value="ECO:0007669"/>
    <property type="project" value="InterPro"/>
</dbReference>
<proteinExistence type="inferred from homology"/>
<dbReference type="OrthoDB" id="423498at2759"/>
<evidence type="ECO:0000256" key="4">
    <source>
        <dbReference type="ARBA" id="ARBA00023180"/>
    </source>
</evidence>
<dbReference type="EMBL" id="CAJOBC010004494">
    <property type="protein sequence ID" value="CAF3830084.1"/>
    <property type="molecule type" value="Genomic_DNA"/>
</dbReference>
<dbReference type="Proteomes" id="UP000681722">
    <property type="component" value="Unassembled WGS sequence"/>
</dbReference>
<organism evidence="6 8">
    <name type="scientific">Didymodactylos carnosus</name>
    <dbReference type="NCBI Taxonomy" id="1234261"/>
    <lineage>
        <taxon>Eukaryota</taxon>
        <taxon>Metazoa</taxon>
        <taxon>Spiralia</taxon>
        <taxon>Gnathifera</taxon>
        <taxon>Rotifera</taxon>
        <taxon>Eurotatoria</taxon>
        <taxon>Bdelloidea</taxon>
        <taxon>Philodinida</taxon>
        <taxon>Philodinidae</taxon>
        <taxon>Didymodactylos</taxon>
    </lineage>
</organism>
<dbReference type="InterPro" id="IPR051288">
    <property type="entry name" value="Serum_paraoxonase/arylesterase"/>
</dbReference>
<reference evidence="6" key="1">
    <citation type="submission" date="2021-02" db="EMBL/GenBank/DDBJ databases">
        <authorList>
            <person name="Nowell W R."/>
        </authorList>
    </citation>
    <scope>NUCLEOTIDE SEQUENCE</scope>
</reference>
<keyword evidence="2" id="KW-0378">Hydrolase</keyword>
<dbReference type="Proteomes" id="UP000663829">
    <property type="component" value="Unassembled WGS sequence"/>
</dbReference>
<sequence>MIEGTINNVLAIDSESFYVTTFRKYRHDQSPFLYNIEFLTKRRWTNVLFCSKKLKTTQISSWNCTVVADSIGMANGIYSSSNMELIYVAASLEKKIHVYKRDTKNNSLKLLHSLNIPGFPDNLFINDQDQLLIGGHPKSFLFLLHSLNSHKYQAPSQVLLYREPEKRSLPVCDLVIDPDLGFLDEVCGLYDFEIDSLNRLRL</sequence>
<evidence type="ECO:0000256" key="2">
    <source>
        <dbReference type="ARBA" id="ARBA00022801"/>
    </source>
</evidence>
<evidence type="ECO:0000313" key="8">
    <source>
        <dbReference type="Proteomes" id="UP000663829"/>
    </source>
</evidence>
<accession>A0A814L735</accession>
<evidence type="ECO:0000256" key="1">
    <source>
        <dbReference type="ARBA" id="ARBA00008595"/>
    </source>
</evidence>
<feature type="binding site" evidence="5">
    <location>
        <position position="121"/>
    </location>
    <ligand>
        <name>Ca(2+)</name>
        <dbReference type="ChEBI" id="CHEBI:29108"/>
        <label>1</label>
        <note>catalytic</note>
    </ligand>
</feature>
<name>A0A814L735_9BILA</name>
<dbReference type="PANTHER" id="PTHR11799">
    <property type="entry name" value="PARAOXONASE"/>
    <property type="match status" value="1"/>
</dbReference>
<dbReference type="InterPro" id="IPR011042">
    <property type="entry name" value="6-blade_b-propeller_TolB-like"/>
</dbReference>
<dbReference type="SUPFAM" id="SSF63829">
    <property type="entry name" value="Calcium-dependent phosphotriesterase"/>
    <property type="match status" value="1"/>
</dbReference>
<evidence type="ECO:0000256" key="5">
    <source>
        <dbReference type="PIRSR" id="PIRSR602640-2"/>
    </source>
</evidence>
<feature type="binding site" evidence="5">
    <location>
        <position position="75"/>
    </location>
    <ligand>
        <name>Ca(2+)</name>
        <dbReference type="ChEBI" id="CHEBI:29108"/>
        <label>1</label>
        <note>catalytic</note>
    </ligand>
</feature>
<dbReference type="Gene3D" id="2.120.10.30">
    <property type="entry name" value="TolB, C-terminal domain"/>
    <property type="match status" value="1"/>
</dbReference>
<keyword evidence="3" id="KW-1015">Disulfide bond</keyword>
<protein>
    <submittedName>
        <fullName evidence="6">Uncharacterized protein</fullName>
    </submittedName>
</protein>
<gene>
    <name evidence="6" type="ORF">GPM918_LOCUS16822</name>
    <name evidence="7" type="ORF">SRO942_LOCUS16821</name>
</gene>
<comment type="caution">
    <text evidence="6">The sequence shown here is derived from an EMBL/GenBank/DDBJ whole genome shotgun (WGS) entry which is preliminary data.</text>
</comment>
<dbReference type="EMBL" id="CAJNOQ010004494">
    <property type="protein sequence ID" value="CAF1061887.1"/>
    <property type="molecule type" value="Genomic_DNA"/>
</dbReference>
<dbReference type="InterPro" id="IPR002640">
    <property type="entry name" value="Arylesterase"/>
</dbReference>
<feature type="binding site" evidence="5">
    <location>
        <position position="8"/>
    </location>
    <ligand>
        <name>Ca(2+)</name>
        <dbReference type="ChEBI" id="CHEBI:29108"/>
        <label>1</label>
        <note>catalytic</note>
    </ligand>
</feature>
<evidence type="ECO:0000256" key="3">
    <source>
        <dbReference type="ARBA" id="ARBA00023157"/>
    </source>
</evidence>
<feature type="binding site" evidence="5">
    <location>
        <position position="7"/>
    </location>
    <ligand>
        <name>Ca(2+)</name>
        <dbReference type="ChEBI" id="CHEBI:29108"/>
        <label>1</label>
        <note>catalytic</note>
    </ligand>
</feature>
<dbReference type="GO" id="GO:0046872">
    <property type="term" value="F:metal ion binding"/>
    <property type="evidence" value="ECO:0007669"/>
    <property type="project" value="UniProtKB-KW"/>
</dbReference>
<comment type="similarity">
    <text evidence="1">Belongs to the paraoxonase family.</text>
</comment>
<dbReference type="PANTHER" id="PTHR11799:SF12">
    <property type="entry name" value="PARAOXONASE-RELATED"/>
    <property type="match status" value="1"/>
</dbReference>
<evidence type="ECO:0000313" key="7">
    <source>
        <dbReference type="EMBL" id="CAF3830084.1"/>
    </source>
</evidence>
<dbReference type="AlphaFoldDB" id="A0A814L735"/>
<feature type="binding site" evidence="5">
    <location>
        <position position="122"/>
    </location>
    <ligand>
        <name>Ca(2+)</name>
        <dbReference type="ChEBI" id="CHEBI:29108"/>
        <label>1</label>
        <note>catalytic</note>
    </ligand>
</feature>